<dbReference type="PROSITE" id="PS00018">
    <property type="entry name" value="EF_HAND_1"/>
    <property type="match status" value="1"/>
</dbReference>
<organism evidence="4 5">
    <name type="scientific">Stylonychia lemnae</name>
    <name type="common">Ciliate</name>
    <dbReference type="NCBI Taxonomy" id="5949"/>
    <lineage>
        <taxon>Eukaryota</taxon>
        <taxon>Sar</taxon>
        <taxon>Alveolata</taxon>
        <taxon>Ciliophora</taxon>
        <taxon>Intramacronucleata</taxon>
        <taxon>Spirotrichea</taxon>
        <taxon>Stichotrichia</taxon>
        <taxon>Sporadotrichida</taxon>
        <taxon>Oxytrichidae</taxon>
        <taxon>Stylonychinae</taxon>
        <taxon>Stylonychia</taxon>
    </lineage>
</organism>
<evidence type="ECO:0000256" key="1">
    <source>
        <dbReference type="ARBA" id="ARBA00022737"/>
    </source>
</evidence>
<sequence length="164" mass="19333">MNQQRRVDTRQFSTYPLPGEILSDLQDAFKFYDKEDSGQITITHFRNILHNFGFNKMTKKEIDDELKKNDIDPNKRTFVDFDSVRLAVSYRWNKGGREEEARDCFRLFDKRDKSYITANDLKQVLPNYLEFPVTDVEIQELIAECDPNGTGNIAFRDFARLYNA</sequence>
<keyword evidence="1" id="KW-0677">Repeat</keyword>
<evidence type="ECO:0000313" key="4">
    <source>
        <dbReference type="EMBL" id="CDW78520.1"/>
    </source>
</evidence>
<dbReference type="Proteomes" id="UP000039865">
    <property type="component" value="Unassembled WGS sequence"/>
</dbReference>
<gene>
    <name evidence="4" type="primary">Contig17585.g18705</name>
    <name evidence="4" type="ORF">STYLEM_7499</name>
</gene>
<dbReference type="InterPro" id="IPR050145">
    <property type="entry name" value="Centrin_CML-like"/>
</dbReference>
<protein>
    <submittedName>
        <fullName evidence="4">Ca2+-binding protein (Ef-hand superfamily)</fullName>
    </submittedName>
</protein>
<reference evidence="4 5" key="1">
    <citation type="submission" date="2014-06" db="EMBL/GenBank/DDBJ databases">
        <authorList>
            <person name="Swart Estienne"/>
        </authorList>
    </citation>
    <scope>NUCLEOTIDE SEQUENCE [LARGE SCALE GENOMIC DNA]</scope>
    <source>
        <strain evidence="4 5">130c</strain>
    </source>
</reference>
<evidence type="ECO:0000259" key="3">
    <source>
        <dbReference type="PROSITE" id="PS50222"/>
    </source>
</evidence>
<dbReference type="Pfam" id="PF13405">
    <property type="entry name" value="EF-hand_6"/>
    <property type="match status" value="1"/>
</dbReference>
<keyword evidence="2" id="KW-0106">Calcium</keyword>
<evidence type="ECO:0000313" key="5">
    <source>
        <dbReference type="Proteomes" id="UP000039865"/>
    </source>
</evidence>
<dbReference type="Gene3D" id="1.10.238.10">
    <property type="entry name" value="EF-hand"/>
    <property type="match status" value="1"/>
</dbReference>
<dbReference type="GO" id="GO:0005509">
    <property type="term" value="F:calcium ion binding"/>
    <property type="evidence" value="ECO:0007669"/>
    <property type="project" value="InterPro"/>
</dbReference>
<dbReference type="SUPFAM" id="SSF47473">
    <property type="entry name" value="EF-hand"/>
    <property type="match status" value="1"/>
</dbReference>
<dbReference type="OMA" id="ITHFRNI"/>
<name>A0A078A8D3_STYLE</name>
<dbReference type="SMART" id="SM00054">
    <property type="entry name" value="EFh"/>
    <property type="match status" value="3"/>
</dbReference>
<proteinExistence type="predicted"/>
<dbReference type="FunFam" id="1.10.238.10:FF:000003">
    <property type="entry name" value="Calmodulin A"/>
    <property type="match status" value="1"/>
</dbReference>
<dbReference type="AlphaFoldDB" id="A0A078A8D3"/>
<evidence type="ECO:0000256" key="2">
    <source>
        <dbReference type="ARBA" id="ARBA00022837"/>
    </source>
</evidence>
<dbReference type="PANTHER" id="PTHR23050">
    <property type="entry name" value="CALCIUM BINDING PROTEIN"/>
    <property type="match status" value="1"/>
</dbReference>
<feature type="domain" description="EF-hand" evidence="3">
    <location>
        <begin position="20"/>
        <end position="55"/>
    </location>
</feature>
<keyword evidence="5" id="KW-1185">Reference proteome</keyword>
<dbReference type="InterPro" id="IPR018247">
    <property type="entry name" value="EF_Hand_1_Ca_BS"/>
</dbReference>
<dbReference type="EMBL" id="CCKQ01007169">
    <property type="protein sequence ID" value="CDW78520.1"/>
    <property type="molecule type" value="Genomic_DNA"/>
</dbReference>
<dbReference type="Pfam" id="PF13499">
    <property type="entry name" value="EF-hand_7"/>
    <property type="match status" value="1"/>
</dbReference>
<dbReference type="OrthoDB" id="296565at2759"/>
<dbReference type="InParanoid" id="A0A078A8D3"/>
<feature type="domain" description="EF-hand" evidence="3">
    <location>
        <begin position="96"/>
        <end position="131"/>
    </location>
</feature>
<dbReference type="CDD" id="cd00051">
    <property type="entry name" value="EFh"/>
    <property type="match status" value="1"/>
</dbReference>
<accession>A0A078A8D3</accession>
<dbReference type="PROSITE" id="PS50222">
    <property type="entry name" value="EF_HAND_2"/>
    <property type="match status" value="2"/>
</dbReference>
<dbReference type="InterPro" id="IPR011992">
    <property type="entry name" value="EF-hand-dom_pair"/>
</dbReference>
<dbReference type="InterPro" id="IPR002048">
    <property type="entry name" value="EF_hand_dom"/>
</dbReference>